<organism evidence="2 3">
    <name type="scientific">Mycena pura</name>
    <dbReference type="NCBI Taxonomy" id="153505"/>
    <lineage>
        <taxon>Eukaryota</taxon>
        <taxon>Fungi</taxon>
        <taxon>Dikarya</taxon>
        <taxon>Basidiomycota</taxon>
        <taxon>Agaricomycotina</taxon>
        <taxon>Agaricomycetes</taxon>
        <taxon>Agaricomycetidae</taxon>
        <taxon>Agaricales</taxon>
        <taxon>Marasmiineae</taxon>
        <taxon>Mycenaceae</taxon>
        <taxon>Mycena</taxon>
    </lineage>
</organism>
<feature type="compositionally biased region" description="Pro residues" evidence="1">
    <location>
        <begin position="42"/>
        <end position="51"/>
    </location>
</feature>
<feature type="region of interest" description="Disordered" evidence="1">
    <location>
        <begin position="67"/>
        <end position="86"/>
    </location>
</feature>
<evidence type="ECO:0000313" key="2">
    <source>
        <dbReference type="EMBL" id="KAJ7187670.1"/>
    </source>
</evidence>
<comment type="caution">
    <text evidence="2">The sequence shown here is derived from an EMBL/GenBank/DDBJ whole genome shotgun (WGS) entry which is preliminary data.</text>
</comment>
<accession>A0AAD6XVF3</accession>
<feature type="region of interest" description="Disordered" evidence="1">
    <location>
        <begin position="13"/>
        <end position="54"/>
    </location>
</feature>
<dbReference type="AlphaFoldDB" id="A0AAD6XVF3"/>
<dbReference type="Proteomes" id="UP001219525">
    <property type="component" value="Unassembled WGS sequence"/>
</dbReference>
<sequence length="179" mass="19433">MFWAFRKFVPGMQFSGSRAPPPQSPPLPPSPAPISAPNIDHGPPPPIPPHPAHLQQQFNTPIVQLDTVHHAHGPPPPLPPPPPPSMLNECLPSRCCRDHHLAPSTSRTPASKLPECPHLASHAFNASGWNIHPKWYRNFQCGNYGTAQPPPPAHFPGQPLFPGPAHSNFCPCAVNLNQD</sequence>
<dbReference type="EMBL" id="JARJCW010000187">
    <property type="protein sequence ID" value="KAJ7187670.1"/>
    <property type="molecule type" value="Genomic_DNA"/>
</dbReference>
<evidence type="ECO:0000313" key="3">
    <source>
        <dbReference type="Proteomes" id="UP001219525"/>
    </source>
</evidence>
<evidence type="ECO:0000256" key="1">
    <source>
        <dbReference type="SAM" id="MobiDB-lite"/>
    </source>
</evidence>
<name>A0AAD6XVF3_9AGAR</name>
<gene>
    <name evidence="2" type="ORF">GGX14DRAFT_580885</name>
</gene>
<feature type="compositionally biased region" description="Pro residues" evidence="1">
    <location>
        <begin position="73"/>
        <end position="85"/>
    </location>
</feature>
<protein>
    <submittedName>
        <fullName evidence="2">Uncharacterized protein</fullName>
    </submittedName>
</protein>
<feature type="compositionally biased region" description="Pro residues" evidence="1">
    <location>
        <begin position="19"/>
        <end position="34"/>
    </location>
</feature>
<keyword evidence="3" id="KW-1185">Reference proteome</keyword>
<proteinExistence type="predicted"/>
<reference evidence="2" key="1">
    <citation type="submission" date="2023-03" db="EMBL/GenBank/DDBJ databases">
        <title>Massive genome expansion in bonnet fungi (Mycena s.s.) driven by repeated elements and novel gene families across ecological guilds.</title>
        <authorList>
            <consortium name="Lawrence Berkeley National Laboratory"/>
            <person name="Harder C.B."/>
            <person name="Miyauchi S."/>
            <person name="Viragh M."/>
            <person name="Kuo A."/>
            <person name="Thoen E."/>
            <person name="Andreopoulos B."/>
            <person name="Lu D."/>
            <person name="Skrede I."/>
            <person name="Drula E."/>
            <person name="Henrissat B."/>
            <person name="Morin E."/>
            <person name="Kohler A."/>
            <person name="Barry K."/>
            <person name="LaButti K."/>
            <person name="Morin E."/>
            <person name="Salamov A."/>
            <person name="Lipzen A."/>
            <person name="Mereny Z."/>
            <person name="Hegedus B."/>
            <person name="Baldrian P."/>
            <person name="Stursova M."/>
            <person name="Weitz H."/>
            <person name="Taylor A."/>
            <person name="Grigoriev I.V."/>
            <person name="Nagy L.G."/>
            <person name="Martin F."/>
            <person name="Kauserud H."/>
        </authorList>
    </citation>
    <scope>NUCLEOTIDE SEQUENCE</scope>
    <source>
        <strain evidence="2">9144</strain>
    </source>
</reference>